<accession>A0ACB8RVM6</accession>
<evidence type="ECO:0000313" key="2">
    <source>
        <dbReference type="Proteomes" id="UP000814033"/>
    </source>
</evidence>
<dbReference type="EMBL" id="MU275901">
    <property type="protein sequence ID" value="KAI0047588.1"/>
    <property type="molecule type" value="Genomic_DNA"/>
</dbReference>
<protein>
    <submittedName>
        <fullName evidence="1">Uncharacterized protein</fullName>
    </submittedName>
</protein>
<evidence type="ECO:0000313" key="1">
    <source>
        <dbReference type="EMBL" id="KAI0047588.1"/>
    </source>
</evidence>
<keyword evidence="2" id="KW-1185">Reference proteome</keyword>
<name>A0ACB8RVM6_9AGAM</name>
<dbReference type="Proteomes" id="UP000814033">
    <property type="component" value="Unassembled WGS sequence"/>
</dbReference>
<reference evidence="1" key="1">
    <citation type="submission" date="2021-02" db="EMBL/GenBank/DDBJ databases">
        <authorList>
            <consortium name="DOE Joint Genome Institute"/>
            <person name="Ahrendt S."/>
            <person name="Looney B.P."/>
            <person name="Miyauchi S."/>
            <person name="Morin E."/>
            <person name="Drula E."/>
            <person name="Courty P.E."/>
            <person name="Chicoki N."/>
            <person name="Fauchery L."/>
            <person name="Kohler A."/>
            <person name="Kuo A."/>
            <person name="Labutti K."/>
            <person name="Pangilinan J."/>
            <person name="Lipzen A."/>
            <person name="Riley R."/>
            <person name="Andreopoulos W."/>
            <person name="He G."/>
            <person name="Johnson J."/>
            <person name="Barry K.W."/>
            <person name="Grigoriev I.V."/>
            <person name="Nagy L."/>
            <person name="Hibbett D."/>
            <person name="Henrissat B."/>
            <person name="Matheny P.B."/>
            <person name="Labbe J."/>
            <person name="Martin F."/>
        </authorList>
    </citation>
    <scope>NUCLEOTIDE SEQUENCE</scope>
    <source>
        <strain evidence="1">FP105234-sp</strain>
    </source>
</reference>
<reference evidence="1" key="2">
    <citation type="journal article" date="2022" name="New Phytol.">
        <title>Evolutionary transition to the ectomycorrhizal habit in the genomes of a hyperdiverse lineage of mushroom-forming fungi.</title>
        <authorList>
            <person name="Looney B."/>
            <person name="Miyauchi S."/>
            <person name="Morin E."/>
            <person name="Drula E."/>
            <person name="Courty P.E."/>
            <person name="Kohler A."/>
            <person name="Kuo A."/>
            <person name="LaButti K."/>
            <person name="Pangilinan J."/>
            <person name="Lipzen A."/>
            <person name="Riley R."/>
            <person name="Andreopoulos W."/>
            <person name="He G."/>
            <person name="Johnson J."/>
            <person name="Nolan M."/>
            <person name="Tritt A."/>
            <person name="Barry K.W."/>
            <person name="Grigoriev I.V."/>
            <person name="Nagy L.G."/>
            <person name="Hibbett D."/>
            <person name="Henrissat B."/>
            <person name="Matheny P.B."/>
            <person name="Labbe J."/>
            <person name="Martin F.M."/>
        </authorList>
    </citation>
    <scope>NUCLEOTIDE SEQUENCE</scope>
    <source>
        <strain evidence="1">FP105234-sp</strain>
    </source>
</reference>
<organism evidence="1 2">
    <name type="scientific">Auriscalpium vulgare</name>
    <dbReference type="NCBI Taxonomy" id="40419"/>
    <lineage>
        <taxon>Eukaryota</taxon>
        <taxon>Fungi</taxon>
        <taxon>Dikarya</taxon>
        <taxon>Basidiomycota</taxon>
        <taxon>Agaricomycotina</taxon>
        <taxon>Agaricomycetes</taxon>
        <taxon>Russulales</taxon>
        <taxon>Auriscalpiaceae</taxon>
        <taxon>Auriscalpium</taxon>
    </lineage>
</organism>
<proteinExistence type="predicted"/>
<gene>
    <name evidence="1" type="ORF">FA95DRAFT_1558908</name>
</gene>
<comment type="caution">
    <text evidence="1">The sequence shown here is derived from an EMBL/GenBank/DDBJ whole genome shotgun (WGS) entry which is preliminary data.</text>
</comment>
<sequence length="158" mass="17689">MASIHHFRCGGDGARRTHYRKPAVLAFEFSRRDRLLRISSDRRTTLVRHGRSASASCISSSTSSNRPINLRVSLANRASASRDFEMRLPVRRRQRQGRCGVVDVVVVVRGLLQANFNIQTSSDISTSPELAESKTYRSLHVDKHSVESDVSVQGVYCC</sequence>